<gene>
    <name evidence="4" type="ORF">C7446_0027</name>
</gene>
<dbReference type="EMBL" id="RBIN01000001">
    <property type="protein sequence ID" value="RKR07219.1"/>
    <property type="molecule type" value="Genomic_DNA"/>
</dbReference>
<dbReference type="OrthoDB" id="9774191at2"/>
<dbReference type="PANTHER" id="PTHR43708:SF8">
    <property type="entry name" value="OXIDOREDUCTASE"/>
    <property type="match status" value="1"/>
</dbReference>
<protein>
    <submittedName>
        <fullName evidence="4">Putative dehydrogenase</fullName>
    </submittedName>
</protein>
<dbReference type="Gene3D" id="3.40.50.720">
    <property type="entry name" value="NAD(P)-binding Rossmann-like Domain"/>
    <property type="match status" value="1"/>
</dbReference>
<dbReference type="InterPro" id="IPR036291">
    <property type="entry name" value="NAD(P)-bd_dom_sf"/>
</dbReference>
<comment type="caution">
    <text evidence="4">The sequence shown here is derived from an EMBL/GenBank/DDBJ whole genome shotgun (WGS) entry which is preliminary data.</text>
</comment>
<evidence type="ECO:0000259" key="2">
    <source>
        <dbReference type="Pfam" id="PF01408"/>
    </source>
</evidence>
<dbReference type="AlphaFoldDB" id="A0A420X0I8"/>
<dbReference type="SUPFAM" id="SSF51735">
    <property type="entry name" value="NAD(P)-binding Rossmann-fold domains"/>
    <property type="match status" value="1"/>
</dbReference>
<dbReference type="InterPro" id="IPR051317">
    <property type="entry name" value="Gfo/Idh/MocA_oxidoreduct"/>
</dbReference>
<dbReference type="PANTHER" id="PTHR43708">
    <property type="entry name" value="CONSERVED EXPRESSED OXIDOREDUCTASE (EUROFUNG)"/>
    <property type="match status" value="1"/>
</dbReference>
<evidence type="ECO:0000313" key="5">
    <source>
        <dbReference type="Proteomes" id="UP000281975"/>
    </source>
</evidence>
<dbReference type="SUPFAM" id="SSF55347">
    <property type="entry name" value="Glyceraldehyde-3-phosphate dehydrogenase-like, C-terminal domain"/>
    <property type="match status" value="1"/>
</dbReference>
<feature type="compositionally biased region" description="Basic and acidic residues" evidence="1">
    <location>
        <begin position="273"/>
        <end position="282"/>
    </location>
</feature>
<feature type="region of interest" description="Disordered" evidence="1">
    <location>
        <begin position="273"/>
        <end position="294"/>
    </location>
</feature>
<dbReference type="Pfam" id="PF22725">
    <property type="entry name" value="GFO_IDH_MocA_C3"/>
    <property type="match status" value="1"/>
</dbReference>
<dbReference type="GO" id="GO:0000166">
    <property type="term" value="F:nucleotide binding"/>
    <property type="evidence" value="ECO:0007669"/>
    <property type="project" value="InterPro"/>
</dbReference>
<dbReference type="Pfam" id="PF01408">
    <property type="entry name" value="GFO_IDH_MocA"/>
    <property type="match status" value="1"/>
</dbReference>
<name>A0A420X0I8_9GAMM</name>
<reference evidence="4 5" key="1">
    <citation type="submission" date="2018-10" db="EMBL/GenBank/DDBJ databases">
        <title>Genomic Encyclopedia of Type Strains, Phase IV (KMG-IV): sequencing the most valuable type-strain genomes for metagenomic binning, comparative biology and taxonomic classification.</title>
        <authorList>
            <person name="Goeker M."/>
        </authorList>
    </citation>
    <scope>NUCLEOTIDE SEQUENCE [LARGE SCALE GENOMIC DNA]</scope>
    <source>
        <strain evidence="4 5">DSM 23229</strain>
    </source>
</reference>
<evidence type="ECO:0000256" key="1">
    <source>
        <dbReference type="SAM" id="MobiDB-lite"/>
    </source>
</evidence>
<dbReference type="Proteomes" id="UP000281975">
    <property type="component" value="Unassembled WGS sequence"/>
</dbReference>
<dbReference type="InterPro" id="IPR000683">
    <property type="entry name" value="Gfo/Idh/MocA-like_OxRdtase_N"/>
</dbReference>
<sequence>MTRGHSTTPPGVRGVLIGCGFFAENQLHAWQALPGVEIVAVCDRDPARLAQVRERFGIDEGHTDAGRLLASCRPDFVDIAAPTPAHAELVELAACAGADIICQKPFAGSPAAARALIETCRHHGVSLSIHENFRWQHAIRRVIDTLRQGAIGRPFFGRISYRSGFDVYRAQPYLARAERFIIEDLGIHLLDVARALFGEVDRLGCEITRVNPDIRGEDVATMMLHHDSEVTTLVDCSYATRLAEDPFPQSLIEIDGSHGSLRLAPDYRLTRHDAAGGQDTREVAPTPPAWSTAPWTPIQESVSAFQADWLDARRGGRPVETRGEDNYNTLALVEAAYRAAADHGTVTPERWPPA</sequence>
<proteinExistence type="predicted"/>
<dbReference type="RefSeq" id="WP_121170115.1">
    <property type="nucleotide sequence ID" value="NZ_RBIN01000001.1"/>
</dbReference>
<organism evidence="4 5">
    <name type="scientific">Kushneria sinocarnis</name>
    <dbReference type="NCBI Taxonomy" id="595502"/>
    <lineage>
        <taxon>Bacteria</taxon>
        <taxon>Pseudomonadati</taxon>
        <taxon>Pseudomonadota</taxon>
        <taxon>Gammaproteobacteria</taxon>
        <taxon>Oceanospirillales</taxon>
        <taxon>Halomonadaceae</taxon>
        <taxon>Kushneria</taxon>
    </lineage>
</organism>
<accession>A0A420X0I8</accession>
<keyword evidence="5" id="KW-1185">Reference proteome</keyword>
<feature type="domain" description="Gfo/Idh/MocA-like oxidoreductase N-terminal" evidence="2">
    <location>
        <begin position="13"/>
        <end position="129"/>
    </location>
</feature>
<dbReference type="Gene3D" id="3.30.360.10">
    <property type="entry name" value="Dihydrodipicolinate Reductase, domain 2"/>
    <property type="match status" value="1"/>
</dbReference>
<dbReference type="InterPro" id="IPR055170">
    <property type="entry name" value="GFO_IDH_MocA-like_dom"/>
</dbReference>
<evidence type="ECO:0000313" key="4">
    <source>
        <dbReference type="EMBL" id="RKR07219.1"/>
    </source>
</evidence>
<evidence type="ECO:0000259" key="3">
    <source>
        <dbReference type="Pfam" id="PF22725"/>
    </source>
</evidence>
<feature type="domain" description="GFO/IDH/MocA-like oxidoreductase" evidence="3">
    <location>
        <begin position="140"/>
        <end position="262"/>
    </location>
</feature>